<sequence>LRHWRTAASPHLDPADLRADPPLHLSASHRAAQCGDPGRSCPVAVLALHRVHASQPGLCPVPAGHLRSVPVRRLTRHGCQLRGLRLPGRPASGAVGRGPRCHLRAVPAAAAAARPDAVRGAADPHPH</sequence>
<dbReference type="AlphaFoldDB" id="A0A9X9LCD5"/>
<feature type="non-terminal residue" evidence="1">
    <location>
        <position position="1"/>
    </location>
</feature>
<proteinExistence type="predicted"/>
<dbReference type="EMBL" id="CYRY02000353">
    <property type="protein sequence ID" value="VCW49834.1"/>
    <property type="molecule type" value="Genomic_DNA"/>
</dbReference>
<dbReference type="Proteomes" id="UP000269945">
    <property type="component" value="Unassembled WGS sequence"/>
</dbReference>
<keyword evidence="2" id="KW-1185">Reference proteome</keyword>
<accession>A0A9X9LCD5</accession>
<organism evidence="1 2">
    <name type="scientific">Gulo gulo</name>
    <name type="common">Wolverine</name>
    <name type="synonym">Gluton</name>
    <dbReference type="NCBI Taxonomy" id="48420"/>
    <lineage>
        <taxon>Eukaryota</taxon>
        <taxon>Metazoa</taxon>
        <taxon>Chordata</taxon>
        <taxon>Craniata</taxon>
        <taxon>Vertebrata</taxon>
        <taxon>Euteleostomi</taxon>
        <taxon>Mammalia</taxon>
        <taxon>Eutheria</taxon>
        <taxon>Laurasiatheria</taxon>
        <taxon>Carnivora</taxon>
        <taxon>Caniformia</taxon>
        <taxon>Musteloidea</taxon>
        <taxon>Mustelidae</taxon>
        <taxon>Guloninae</taxon>
        <taxon>Gulo</taxon>
    </lineage>
</organism>
<name>A0A9X9LCD5_GULGU</name>
<gene>
    <name evidence="1" type="ORF">BN2614_LOCUS1</name>
</gene>
<comment type="caution">
    <text evidence="1">The sequence shown here is derived from an EMBL/GenBank/DDBJ whole genome shotgun (WGS) entry which is preliminary data.</text>
</comment>
<reference evidence="1 2" key="1">
    <citation type="submission" date="2018-10" db="EMBL/GenBank/DDBJ databases">
        <authorList>
            <person name="Ekblom R."/>
            <person name="Jareborg N."/>
        </authorList>
    </citation>
    <scope>NUCLEOTIDE SEQUENCE [LARGE SCALE GENOMIC DNA]</scope>
    <source>
        <tissue evidence="1">Muscle</tissue>
    </source>
</reference>
<protein>
    <submittedName>
        <fullName evidence="1">Uncharacterized protein</fullName>
    </submittedName>
</protein>
<evidence type="ECO:0000313" key="2">
    <source>
        <dbReference type="Proteomes" id="UP000269945"/>
    </source>
</evidence>
<feature type="non-terminal residue" evidence="1">
    <location>
        <position position="127"/>
    </location>
</feature>
<evidence type="ECO:0000313" key="1">
    <source>
        <dbReference type="EMBL" id="VCW49834.1"/>
    </source>
</evidence>